<dbReference type="Pfam" id="PF02366">
    <property type="entry name" value="PMT"/>
    <property type="match status" value="1"/>
</dbReference>
<dbReference type="EMBL" id="MBFR01000011">
    <property type="protein sequence ID" value="PVU97499.1"/>
    <property type="molecule type" value="Genomic_DNA"/>
</dbReference>
<feature type="compositionally biased region" description="Polar residues" evidence="16">
    <location>
        <begin position="52"/>
        <end position="70"/>
    </location>
</feature>
<dbReference type="Pfam" id="PF16192">
    <property type="entry name" value="PMT_4TMC"/>
    <property type="match status" value="1"/>
</dbReference>
<feature type="transmembrane region" description="Helical" evidence="15">
    <location>
        <begin position="175"/>
        <end position="194"/>
    </location>
</feature>
<keyword evidence="11 15" id="KW-0472">Membrane</keyword>
<dbReference type="SMART" id="SM00472">
    <property type="entry name" value="MIR"/>
    <property type="match status" value="3"/>
</dbReference>
<evidence type="ECO:0000256" key="16">
    <source>
        <dbReference type="SAM" id="MobiDB-lite"/>
    </source>
</evidence>
<comment type="catalytic activity">
    <reaction evidence="14 15">
        <text>a di-trans,poly-cis-dolichyl beta-D-mannosyl phosphate + L-seryl-[protein] = 3-O-(alpha-D-mannosyl)-L-seryl-[protein] + a di-trans,poly-cis-dolichyl phosphate + H(+)</text>
        <dbReference type="Rhea" id="RHEA:17377"/>
        <dbReference type="Rhea" id="RHEA-COMP:9863"/>
        <dbReference type="Rhea" id="RHEA-COMP:13546"/>
        <dbReference type="Rhea" id="RHEA-COMP:19498"/>
        <dbReference type="Rhea" id="RHEA-COMP:19501"/>
        <dbReference type="ChEBI" id="CHEBI:15378"/>
        <dbReference type="ChEBI" id="CHEBI:29999"/>
        <dbReference type="ChEBI" id="CHEBI:57683"/>
        <dbReference type="ChEBI" id="CHEBI:58211"/>
        <dbReference type="ChEBI" id="CHEBI:137321"/>
        <dbReference type="EC" id="2.4.1.109"/>
    </reaction>
</comment>
<keyword evidence="7 15" id="KW-0812">Transmembrane</keyword>
<feature type="domain" description="MIR" evidence="17">
    <location>
        <begin position="429"/>
        <end position="488"/>
    </location>
</feature>
<dbReference type="PANTHER" id="PTHR10050">
    <property type="entry name" value="DOLICHYL-PHOSPHATE-MANNOSE--PROTEIN MANNOSYLTRANSFERASE"/>
    <property type="match status" value="1"/>
</dbReference>
<dbReference type="OrthoDB" id="292747at2759"/>
<dbReference type="InterPro" id="IPR003342">
    <property type="entry name" value="ArnT-like_N"/>
</dbReference>
<feature type="transmembrane region" description="Helical" evidence="15">
    <location>
        <begin position="721"/>
        <end position="741"/>
    </location>
</feature>
<evidence type="ECO:0000256" key="8">
    <source>
        <dbReference type="ARBA" id="ARBA00022737"/>
    </source>
</evidence>
<evidence type="ECO:0000256" key="3">
    <source>
        <dbReference type="ARBA" id="ARBA00007222"/>
    </source>
</evidence>
<evidence type="ECO:0000313" key="18">
    <source>
        <dbReference type="EMBL" id="PVU97499.1"/>
    </source>
</evidence>
<feature type="transmembrane region" description="Helical" evidence="15">
    <location>
        <begin position="689"/>
        <end position="709"/>
    </location>
</feature>
<keyword evidence="12" id="KW-0325">Glycoprotein</keyword>
<accession>A0A2T9YYV7</accession>
<evidence type="ECO:0000256" key="12">
    <source>
        <dbReference type="ARBA" id="ARBA00023180"/>
    </source>
</evidence>
<keyword evidence="9 15" id="KW-0256">Endoplasmic reticulum</keyword>
<dbReference type="EC" id="2.4.1.109" evidence="4 15"/>
<name>A0A2T9YYV7_9FUNG</name>
<keyword evidence="10 15" id="KW-1133">Transmembrane helix</keyword>
<dbReference type="SUPFAM" id="SSF82109">
    <property type="entry name" value="MIR domain"/>
    <property type="match status" value="1"/>
</dbReference>
<dbReference type="PANTHER" id="PTHR10050:SF50">
    <property type="entry name" value="DOLICHYL-PHOSPHATE-MANNOSE--PROTEIN MANNOSYLTRANSFERASE 1-RELATED"/>
    <property type="match status" value="1"/>
</dbReference>
<comment type="similarity">
    <text evidence="3 15">Belongs to the glycosyltransferase 39 family.</text>
</comment>
<dbReference type="PROSITE" id="PS50919">
    <property type="entry name" value="MIR"/>
    <property type="match status" value="2"/>
</dbReference>
<feature type="transmembrane region" description="Helical" evidence="15">
    <location>
        <begin position="662"/>
        <end position="683"/>
    </location>
</feature>
<evidence type="ECO:0000256" key="6">
    <source>
        <dbReference type="ARBA" id="ARBA00022679"/>
    </source>
</evidence>
<dbReference type="InterPro" id="IPR036300">
    <property type="entry name" value="MIR_dom_sf"/>
</dbReference>
<feature type="transmembrane region" description="Helical" evidence="15">
    <location>
        <begin position="267"/>
        <end position="292"/>
    </location>
</feature>
<comment type="caution">
    <text evidence="18">The sequence shown here is derived from an EMBL/GenBank/DDBJ whole genome shotgun (WGS) entry which is preliminary data.</text>
</comment>
<evidence type="ECO:0000256" key="14">
    <source>
        <dbReference type="ARBA" id="ARBA00045102"/>
    </source>
</evidence>
<dbReference type="Proteomes" id="UP000245383">
    <property type="component" value="Unassembled WGS sequence"/>
</dbReference>
<evidence type="ECO:0000256" key="2">
    <source>
        <dbReference type="ARBA" id="ARBA00004922"/>
    </source>
</evidence>
<organism evidence="18 19">
    <name type="scientific">Smittium simulii</name>
    <dbReference type="NCBI Taxonomy" id="133385"/>
    <lineage>
        <taxon>Eukaryota</taxon>
        <taxon>Fungi</taxon>
        <taxon>Fungi incertae sedis</taxon>
        <taxon>Zoopagomycota</taxon>
        <taxon>Kickxellomycotina</taxon>
        <taxon>Harpellomycetes</taxon>
        <taxon>Harpellales</taxon>
        <taxon>Legeriomycetaceae</taxon>
        <taxon>Smittium</taxon>
    </lineage>
</organism>
<feature type="domain" description="MIR" evidence="17">
    <location>
        <begin position="365"/>
        <end position="421"/>
    </location>
</feature>
<evidence type="ECO:0000256" key="10">
    <source>
        <dbReference type="ARBA" id="ARBA00022989"/>
    </source>
</evidence>
<dbReference type="Gene3D" id="2.80.10.50">
    <property type="match status" value="1"/>
</dbReference>
<feature type="compositionally biased region" description="Polar residues" evidence="16">
    <location>
        <begin position="1"/>
        <end position="18"/>
    </location>
</feature>
<feature type="transmembrane region" description="Helical" evidence="15">
    <location>
        <begin position="630"/>
        <end position="650"/>
    </location>
</feature>
<feature type="transmembrane region" description="Helical" evidence="15">
    <location>
        <begin position="201"/>
        <end position="219"/>
    </location>
</feature>
<evidence type="ECO:0000256" key="9">
    <source>
        <dbReference type="ARBA" id="ARBA00022824"/>
    </source>
</evidence>
<evidence type="ECO:0000256" key="5">
    <source>
        <dbReference type="ARBA" id="ARBA00022676"/>
    </source>
</evidence>
<dbReference type="Pfam" id="PF02815">
    <property type="entry name" value="MIR"/>
    <property type="match status" value="1"/>
</dbReference>
<dbReference type="InterPro" id="IPR016093">
    <property type="entry name" value="MIR_motif"/>
</dbReference>
<keyword evidence="8" id="KW-0677">Repeat</keyword>
<evidence type="ECO:0000256" key="7">
    <source>
        <dbReference type="ARBA" id="ARBA00022692"/>
    </source>
</evidence>
<comment type="catalytic activity">
    <reaction evidence="13 15">
        <text>a di-trans,poly-cis-dolichyl beta-D-mannosyl phosphate + L-threonyl-[protein] = 3-O-(alpha-D-mannosyl)-L-threonyl-[protein] + a di-trans,poly-cis-dolichyl phosphate + H(+)</text>
        <dbReference type="Rhea" id="RHEA:53396"/>
        <dbReference type="Rhea" id="RHEA-COMP:11060"/>
        <dbReference type="Rhea" id="RHEA-COMP:13547"/>
        <dbReference type="Rhea" id="RHEA-COMP:19498"/>
        <dbReference type="Rhea" id="RHEA-COMP:19501"/>
        <dbReference type="ChEBI" id="CHEBI:15378"/>
        <dbReference type="ChEBI" id="CHEBI:30013"/>
        <dbReference type="ChEBI" id="CHEBI:57683"/>
        <dbReference type="ChEBI" id="CHEBI:58211"/>
        <dbReference type="ChEBI" id="CHEBI:137323"/>
        <dbReference type="EC" id="2.4.1.109"/>
    </reaction>
</comment>
<feature type="compositionally biased region" description="Basic and acidic residues" evidence="16">
    <location>
        <begin position="34"/>
        <end position="51"/>
    </location>
</feature>
<gene>
    <name evidence="18" type="ORF">BB561_000513</name>
</gene>
<proteinExistence type="inferred from homology"/>
<evidence type="ECO:0000256" key="1">
    <source>
        <dbReference type="ARBA" id="ARBA00004477"/>
    </source>
</evidence>
<evidence type="ECO:0000256" key="15">
    <source>
        <dbReference type="RuleBase" id="RU367007"/>
    </source>
</evidence>
<protein>
    <recommendedName>
        <fullName evidence="4 15">Dolichyl-phosphate-mannose--protein mannosyltransferase</fullName>
        <ecNumber evidence="4 15">2.4.1.109</ecNumber>
    </recommendedName>
</protein>
<dbReference type="UniPathway" id="UPA00378"/>
<dbReference type="AlphaFoldDB" id="A0A2T9YYV7"/>
<feature type="transmembrane region" description="Helical" evidence="15">
    <location>
        <begin position="225"/>
        <end position="246"/>
    </location>
</feature>
<reference evidence="18 19" key="1">
    <citation type="journal article" date="2018" name="MBio">
        <title>Comparative Genomics Reveals the Core Gene Toolbox for the Fungus-Insect Symbiosis.</title>
        <authorList>
            <person name="Wang Y."/>
            <person name="Stata M."/>
            <person name="Wang W."/>
            <person name="Stajich J.E."/>
            <person name="White M.M."/>
            <person name="Moncalvo J.M."/>
        </authorList>
    </citation>
    <scope>NUCLEOTIDE SEQUENCE [LARGE SCALE GENOMIC DNA]</scope>
    <source>
        <strain evidence="18 19">SWE-8-4</strain>
    </source>
</reference>
<dbReference type="InterPro" id="IPR027005">
    <property type="entry name" value="PMT-like"/>
</dbReference>
<evidence type="ECO:0000259" key="17">
    <source>
        <dbReference type="PROSITE" id="PS50919"/>
    </source>
</evidence>
<evidence type="ECO:0000313" key="19">
    <source>
        <dbReference type="Proteomes" id="UP000245383"/>
    </source>
</evidence>
<sequence>MVVPKNQTSRNTSSLRQRNATKDVALNSTSQRPSSDKSDSEADSDVSERSDLSSAASTQEPSKTLETSANPAITPVAEKAPFRFSSLDYLLLVAITIISMVIRCHRISEPTEVVFDEVHFGKFAGKYLNRSFFFDLHPPLAKLMFTAAGKLSGYDGIYDFNNIGDSYITNNVSYIGMRLMSAILGVLTIPATFVTVRAAGFGITSALFGAIAVCFENGLAAQSRLILLDSVLIFFSVYTTMCYLMFRTYIKTPFTPQWWFWLLSTGFNLGCAISSKWIAAFLVAFIGLSTIYDLWETIADKSVDPVGYTKQFAYKALSLIILPLMIYLISFIIHFQILYKIDKPDAGFSKEFNSSFEGAEVVQTEKQIYYGSVVRIKHTNSNSGYIHSHAHDWVNEKSSKQQQVTIYGHPDGNNLFAIEPAFNTTVKEKTKVKNGDIIRLQHVPTKKRIHSHDVKPPLSTDSGKFEVSGYGALNFPGDSNDNFKIEIVYGDKKSPDSFNELEAINTKFRIVHVSQKCVLYNSKKKLPKYAFEQHELVCMSNCKPRMSTWHIEYSSSNVTDPKPDMVSYKRLNFFEKTLEYNKRMVETNNELVGSHPFASRPDRWPLLYRGTAYWGGKGAVIYMLGNPIVYWLSTISMVIYILLFGVNHLYYKRTGSELVPIYNVNIVLLIMGYALHYFPFYMIKRELFMHHYLVALWFSIVAFACILDNMLSIPRSKMFKYLVYGIAVALIVNAFIVFYPISYASQFTKDMCGKMKWLSSWDIDCNHAL</sequence>
<dbReference type="InterPro" id="IPR032421">
    <property type="entry name" value="PMT_4TMC"/>
</dbReference>
<feature type="transmembrane region" description="Helical" evidence="15">
    <location>
        <begin position="312"/>
        <end position="333"/>
    </location>
</feature>
<keyword evidence="5 15" id="KW-0328">Glycosyltransferase</keyword>
<dbReference type="GO" id="GO:0005789">
    <property type="term" value="C:endoplasmic reticulum membrane"/>
    <property type="evidence" value="ECO:0007669"/>
    <property type="project" value="UniProtKB-SubCell"/>
</dbReference>
<comment type="subcellular location">
    <subcellularLocation>
        <location evidence="1 15">Endoplasmic reticulum membrane</location>
        <topology evidence="1 15">Multi-pass membrane protein</topology>
    </subcellularLocation>
</comment>
<comment type="pathway">
    <text evidence="2 15">Protein modification; protein glycosylation.</text>
</comment>
<keyword evidence="19" id="KW-1185">Reference proteome</keyword>
<feature type="region of interest" description="Disordered" evidence="16">
    <location>
        <begin position="1"/>
        <end position="70"/>
    </location>
</feature>
<evidence type="ECO:0000256" key="4">
    <source>
        <dbReference type="ARBA" id="ARBA00012839"/>
    </source>
</evidence>
<dbReference type="STRING" id="133385.A0A2T9YYV7"/>
<keyword evidence="6 15" id="KW-0808">Transferase</keyword>
<evidence type="ECO:0000256" key="11">
    <source>
        <dbReference type="ARBA" id="ARBA00023136"/>
    </source>
</evidence>
<dbReference type="GO" id="GO:0004169">
    <property type="term" value="F:dolichyl-phosphate-mannose-protein mannosyltransferase activity"/>
    <property type="evidence" value="ECO:0007669"/>
    <property type="project" value="UniProtKB-UniRule"/>
</dbReference>
<evidence type="ECO:0000256" key="13">
    <source>
        <dbReference type="ARBA" id="ARBA00045085"/>
    </source>
</evidence>
<comment type="function">
    <text evidence="15">Transfers mannose from Dol-P-mannose to Ser or Thr residues on proteins.</text>
</comment>